<gene>
    <name evidence="2" type="ORF">NDU88_007063</name>
</gene>
<evidence type="ECO:0000313" key="3">
    <source>
        <dbReference type="Proteomes" id="UP001066276"/>
    </source>
</evidence>
<feature type="region of interest" description="Disordered" evidence="1">
    <location>
        <begin position="1"/>
        <end position="21"/>
    </location>
</feature>
<accession>A0AAV7RTT9</accession>
<feature type="compositionally biased region" description="Acidic residues" evidence="1">
    <location>
        <begin position="11"/>
        <end position="21"/>
    </location>
</feature>
<organism evidence="2 3">
    <name type="scientific">Pleurodeles waltl</name>
    <name type="common">Iberian ribbed newt</name>
    <dbReference type="NCBI Taxonomy" id="8319"/>
    <lineage>
        <taxon>Eukaryota</taxon>
        <taxon>Metazoa</taxon>
        <taxon>Chordata</taxon>
        <taxon>Craniata</taxon>
        <taxon>Vertebrata</taxon>
        <taxon>Euteleostomi</taxon>
        <taxon>Amphibia</taxon>
        <taxon>Batrachia</taxon>
        <taxon>Caudata</taxon>
        <taxon>Salamandroidea</taxon>
        <taxon>Salamandridae</taxon>
        <taxon>Pleurodelinae</taxon>
        <taxon>Pleurodeles</taxon>
    </lineage>
</organism>
<protein>
    <submittedName>
        <fullName evidence="2">Uncharacterized protein</fullName>
    </submittedName>
</protein>
<name>A0AAV7RTT9_PLEWA</name>
<dbReference type="EMBL" id="JANPWB010000009">
    <property type="protein sequence ID" value="KAJ1154310.1"/>
    <property type="molecule type" value="Genomic_DNA"/>
</dbReference>
<reference evidence="2" key="1">
    <citation type="journal article" date="2022" name="bioRxiv">
        <title>Sequencing and chromosome-scale assembly of the giantPleurodeles waltlgenome.</title>
        <authorList>
            <person name="Brown T."/>
            <person name="Elewa A."/>
            <person name="Iarovenko S."/>
            <person name="Subramanian E."/>
            <person name="Araus A.J."/>
            <person name="Petzold A."/>
            <person name="Susuki M."/>
            <person name="Suzuki K.-i.T."/>
            <person name="Hayashi T."/>
            <person name="Toyoda A."/>
            <person name="Oliveira C."/>
            <person name="Osipova E."/>
            <person name="Leigh N.D."/>
            <person name="Simon A."/>
            <person name="Yun M.H."/>
        </authorList>
    </citation>
    <scope>NUCLEOTIDE SEQUENCE</scope>
    <source>
        <strain evidence="2">20211129_DDA</strain>
        <tissue evidence="2">Liver</tissue>
    </source>
</reference>
<dbReference type="AlphaFoldDB" id="A0AAV7RTT9"/>
<dbReference type="Proteomes" id="UP001066276">
    <property type="component" value="Chromosome 5"/>
</dbReference>
<keyword evidence="3" id="KW-1185">Reference proteome</keyword>
<comment type="caution">
    <text evidence="2">The sequence shown here is derived from an EMBL/GenBank/DDBJ whole genome shotgun (WGS) entry which is preliminary data.</text>
</comment>
<sequence>MVAGRSVAQETDAEEGCWSMEEESVARRQEAGDSAKHLTMLRNDLYDELALPFEDLPGDWLASLMSSEQRIEALSPSLSALEH</sequence>
<evidence type="ECO:0000256" key="1">
    <source>
        <dbReference type="SAM" id="MobiDB-lite"/>
    </source>
</evidence>
<evidence type="ECO:0000313" key="2">
    <source>
        <dbReference type="EMBL" id="KAJ1154310.1"/>
    </source>
</evidence>
<proteinExistence type="predicted"/>